<name>A0AAV9RPI6_9TELE</name>
<organism evidence="1 2">
    <name type="scientific">Crenichthys baileyi</name>
    <name type="common">White River springfish</name>
    <dbReference type="NCBI Taxonomy" id="28760"/>
    <lineage>
        <taxon>Eukaryota</taxon>
        <taxon>Metazoa</taxon>
        <taxon>Chordata</taxon>
        <taxon>Craniata</taxon>
        <taxon>Vertebrata</taxon>
        <taxon>Euteleostomi</taxon>
        <taxon>Actinopterygii</taxon>
        <taxon>Neopterygii</taxon>
        <taxon>Teleostei</taxon>
        <taxon>Neoteleostei</taxon>
        <taxon>Acanthomorphata</taxon>
        <taxon>Ovalentaria</taxon>
        <taxon>Atherinomorphae</taxon>
        <taxon>Cyprinodontiformes</taxon>
        <taxon>Goodeidae</taxon>
        <taxon>Crenichthys</taxon>
    </lineage>
</organism>
<sequence>MWKRKEKEAFLSTFYQECQSRRAIFLLNTCIDRCTEQMFLLLHKVSGFLMTRISGLCCVPRFLDSRVETDELHKSDSFHQRRTFVSDVLSKSYVLAIILNC</sequence>
<comment type="caution">
    <text evidence="1">The sequence shown here is derived from an EMBL/GenBank/DDBJ whole genome shotgun (WGS) entry which is preliminary data.</text>
</comment>
<evidence type="ECO:0000313" key="2">
    <source>
        <dbReference type="Proteomes" id="UP001311232"/>
    </source>
</evidence>
<accession>A0AAV9RPI6</accession>
<reference evidence="1 2" key="1">
    <citation type="submission" date="2021-06" db="EMBL/GenBank/DDBJ databases">
        <authorList>
            <person name="Palmer J.M."/>
        </authorList>
    </citation>
    <scope>NUCLEOTIDE SEQUENCE [LARGE SCALE GENOMIC DNA]</scope>
    <source>
        <strain evidence="1 2">MEX-2019</strain>
        <tissue evidence="1">Muscle</tissue>
    </source>
</reference>
<dbReference type="EMBL" id="JAHHUM010001519">
    <property type="protein sequence ID" value="KAK5610903.1"/>
    <property type="molecule type" value="Genomic_DNA"/>
</dbReference>
<proteinExistence type="predicted"/>
<protein>
    <submittedName>
        <fullName evidence="1">Uncharacterized protein</fullName>
    </submittedName>
</protein>
<keyword evidence="2" id="KW-1185">Reference proteome</keyword>
<evidence type="ECO:0000313" key="1">
    <source>
        <dbReference type="EMBL" id="KAK5610903.1"/>
    </source>
</evidence>
<dbReference type="Proteomes" id="UP001311232">
    <property type="component" value="Unassembled WGS sequence"/>
</dbReference>
<dbReference type="AlphaFoldDB" id="A0AAV9RPI6"/>
<gene>
    <name evidence="1" type="ORF">CRENBAI_024873</name>
</gene>